<gene>
    <name evidence="2" type="ORF">STCU_09637</name>
</gene>
<proteinExistence type="predicted"/>
<sequence>MDFATSKGAFIRTLQTYMDAHYYRTGRTGWVVGGGWSEAVLGEAPTKEWLDAVDRTVPIVLFRKDVHSCVLNTAALTACHLLRGTADGEAALLTEVDGGRIERGADGLPNGVVRDNAINAIRVYWPPADQPAQQQLAMEAASDYYLRRGFTTVFTMMSTRFLDNAAELRFLRDAEARGALRLRLRYGVPLDTVDALQQEFYAPVAAAAAQRQRTDRWTAPHCFTCRPPQEGGGFLFLGAVKLFSDGALGSRTAAMNRPYGYDVLTDGDLNSDLDDAALAAVLAALPDHAQCGCGLLVTQRAELRLAVGAVRQRGLQIVVHAIGDRAVAMVNKALCEAAADGGGTAAGLLRPRVEHCQHIGVVEKEVSRMAAHGVIASMQPCHLLFDGDYVEALLGHARQQRSYLWRTFLDRGVRVDFGSDWPVAPADLLDGLRAAVLRVPDVMAALAAEQGAGAGAAPAPHTRRYHDVWNARERLDVDTALRAFTYEGAHGAFLEDVVGTVEAGKYADLCVWSADLQDTSAMAPLVPGRDERWWPKAAQPHVVWTIVGGIVEYEHDA</sequence>
<dbReference type="InterPro" id="IPR032466">
    <property type="entry name" value="Metal_Hydrolase"/>
</dbReference>
<dbReference type="OrthoDB" id="3501663at2759"/>
<evidence type="ECO:0000313" key="3">
    <source>
        <dbReference type="Proteomes" id="UP000015354"/>
    </source>
</evidence>
<reference evidence="2 3" key="1">
    <citation type="journal article" date="2013" name="PLoS ONE">
        <title>Predicting the Proteins of Angomonas deanei, Strigomonas culicis and Their Respective Endosymbionts Reveals New Aspects of the Trypanosomatidae Family.</title>
        <authorList>
            <person name="Motta M.C."/>
            <person name="Martins A.C."/>
            <person name="de Souza S.S."/>
            <person name="Catta-Preta C.M."/>
            <person name="Silva R."/>
            <person name="Klein C.C."/>
            <person name="de Almeida L.G."/>
            <person name="de Lima Cunha O."/>
            <person name="Ciapina L.P."/>
            <person name="Brocchi M."/>
            <person name="Colabardini A.C."/>
            <person name="de Araujo Lima B."/>
            <person name="Machado C.R."/>
            <person name="de Almeida Soares C.M."/>
            <person name="Probst C.M."/>
            <person name="de Menezes C.B."/>
            <person name="Thompson C.E."/>
            <person name="Bartholomeu D.C."/>
            <person name="Gradia D.F."/>
            <person name="Pavoni D.P."/>
            <person name="Grisard E.C."/>
            <person name="Fantinatti-Garboggini F."/>
            <person name="Marchini F.K."/>
            <person name="Rodrigues-Luiz G.F."/>
            <person name="Wagner G."/>
            <person name="Goldman G.H."/>
            <person name="Fietto J.L."/>
            <person name="Elias M.C."/>
            <person name="Goldman M.H."/>
            <person name="Sagot M.F."/>
            <person name="Pereira M."/>
            <person name="Stoco P.H."/>
            <person name="de Mendonca-Neto R.P."/>
            <person name="Teixeira S.M."/>
            <person name="Maciel T.E."/>
            <person name="de Oliveira Mendes T.A."/>
            <person name="Urmenyi T.P."/>
            <person name="de Souza W."/>
            <person name="Schenkman S."/>
            <person name="de Vasconcelos A.T."/>
        </authorList>
    </citation>
    <scope>NUCLEOTIDE SEQUENCE [LARGE SCALE GENOMIC DNA]</scope>
</reference>
<evidence type="ECO:0000259" key="1">
    <source>
        <dbReference type="Pfam" id="PF07969"/>
    </source>
</evidence>
<dbReference type="Gene3D" id="3.20.20.140">
    <property type="entry name" value="Metal-dependent hydrolases"/>
    <property type="match status" value="1"/>
</dbReference>
<keyword evidence="2" id="KW-0378">Hydrolase</keyword>
<dbReference type="PANTHER" id="PTHR22642">
    <property type="entry name" value="IMIDAZOLONEPROPIONASE"/>
    <property type="match status" value="1"/>
</dbReference>
<feature type="domain" description="Amidohydrolase 3" evidence="1">
    <location>
        <begin position="15"/>
        <end position="522"/>
    </location>
</feature>
<keyword evidence="3" id="KW-1185">Reference proteome</keyword>
<protein>
    <submittedName>
        <fullName evidence="2">Amidohydrolase</fullName>
    </submittedName>
</protein>
<dbReference type="Gene3D" id="2.30.40.10">
    <property type="entry name" value="Urease, subunit C, domain 1"/>
    <property type="match status" value="1"/>
</dbReference>
<dbReference type="Proteomes" id="UP000015354">
    <property type="component" value="Unassembled WGS sequence"/>
</dbReference>
<dbReference type="AlphaFoldDB" id="S9V7Z1"/>
<dbReference type="EMBL" id="ATMH01009637">
    <property type="protein sequence ID" value="EPY19075.1"/>
    <property type="molecule type" value="Genomic_DNA"/>
</dbReference>
<dbReference type="SUPFAM" id="SSF51556">
    <property type="entry name" value="Metallo-dependent hydrolases"/>
    <property type="match status" value="1"/>
</dbReference>
<dbReference type="SUPFAM" id="SSF51338">
    <property type="entry name" value="Composite domain of metallo-dependent hydrolases"/>
    <property type="match status" value="1"/>
</dbReference>
<accession>S9V7Z1</accession>
<dbReference type="InterPro" id="IPR011059">
    <property type="entry name" value="Metal-dep_hydrolase_composite"/>
</dbReference>
<dbReference type="InterPro" id="IPR033932">
    <property type="entry name" value="YtcJ-like"/>
</dbReference>
<dbReference type="CDD" id="cd01300">
    <property type="entry name" value="YtcJ_like"/>
    <property type="match status" value="1"/>
</dbReference>
<dbReference type="PANTHER" id="PTHR22642:SF2">
    <property type="entry name" value="PROTEIN LONG AFTER FAR-RED 3"/>
    <property type="match status" value="1"/>
</dbReference>
<dbReference type="GO" id="GO:0016810">
    <property type="term" value="F:hydrolase activity, acting on carbon-nitrogen (but not peptide) bonds"/>
    <property type="evidence" value="ECO:0007669"/>
    <property type="project" value="InterPro"/>
</dbReference>
<organism evidence="2 3">
    <name type="scientific">Strigomonas culicis</name>
    <dbReference type="NCBI Taxonomy" id="28005"/>
    <lineage>
        <taxon>Eukaryota</taxon>
        <taxon>Discoba</taxon>
        <taxon>Euglenozoa</taxon>
        <taxon>Kinetoplastea</taxon>
        <taxon>Metakinetoplastina</taxon>
        <taxon>Trypanosomatida</taxon>
        <taxon>Trypanosomatidae</taxon>
        <taxon>Strigomonadinae</taxon>
        <taxon>Strigomonas</taxon>
    </lineage>
</organism>
<comment type="caution">
    <text evidence="2">The sequence shown here is derived from an EMBL/GenBank/DDBJ whole genome shotgun (WGS) entry which is preliminary data.</text>
</comment>
<dbReference type="Gene3D" id="3.10.310.70">
    <property type="match status" value="1"/>
</dbReference>
<evidence type="ECO:0000313" key="2">
    <source>
        <dbReference type="EMBL" id="EPY19075.1"/>
    </source>
</evidence>
<name>S9V7Z1_9TRYP</name>
<dbReference type="InterPro" id="IPR013108">
    <property type="entry name" value="Amidohydro_3"/>
</dbReference>
<dbReference type="Pfam" id="PF07969">
    <property type="entry name" value="Amidohydro_3"/>
    <property type="match status" value="1"/>
</dbReference>